<dbReference type="InterPro" id="IPR050155">
    <property type="entry name" value="HAD-like_hydrolase_sf"/>
</dbReference>
<gene>
    <name evidence="1" type="ORF">GCM10018772_29560</name>
</gene>
<organism evidence="1 2">
    <name type="scientific">Streptomyces fumanus</name>
    <dbReference type="NCBI Taxonomy" id="67302"/>
    <lineage>
        <taxon>Bacteria</taxon>
        <taxon>Bacillati</taxon>
        <taxon>Actinomycetota</taxon>
        <taxon>Actinomycetes</taxon>
        <taxon>Kitasatosporales</taxon>
        <taxon>Streptomycetaceae</taxon>
        <taxon>Streptomyces</taxon>
    </lineage>
</organism>
<reference evidence="1" key="2">
    <citation type="submission" date="2020-09" db="EMBL/GenBank/DDBJ databases">
        <authorList>
            <person name="Sun Q."/>
            <person name="Ohkuma M."/>
        </authorList>
    </citation>
    <scope>NUCLEOTIDE SEQUENCE</scope>
    <source>
        <strain evidence="1">JCM 4477</strain>
    </source>
</reference>
<dbReference type="GO" id="GO:0008967">
    <property type="term" value="F:phosphoglycolate phosphatase activity"/>
    <property type="evidence" value="ECO:0007669"/>
    <property type="project" value="TreeGrafter"/>
</dbReference>
<dbReference type="EMBL" id="BNBI01000006">
    <property type="protein sequence ID" value="GHF02916.1"/>
    <property type="molecule type" value="Genomic_DNA"/>
</dbReference>
<dbReference type="RefSeq" id="WP_190204716.1">
    <property type="nucleotide sequence ID" value="NZ_BNBI01000006.1"/>
</dbReference>
<evidence type="ECO:0000313" key="1">
    <source>
        <dbReference type="EMBL" id="GHF02916.1"/>
    </source>
</evidence>
<reference evidence="1" key="1">
    <citation type="journal article" date="2014" name="Int. J. Syst. Evol. Microbiol.">
        <title>Complete genome sequence of Corynebacterium casei LMG S-19264T (=DSM 44701T), isolated from a smear-ripened cheese.</title>
        <authorList>
            <consortium name="US DOE Joint Genome Institute (JGI-PGF)"/>
            <person name="Walter F."/>
            <person name="Albersmeier A."/>
            <person name="Kalinowski J."/>
            <person name="Ruckert C."/>
        </authorList>
    </citation>
    <scope>NUCLEOTIDE SEQUENCE</scope>
    <source>
        <strain evidence="1">JCM 4477</strain>
    </source>
</reference>
<dbReference type="PANTHER" id="PTHR43434">
    <property type="entry name" value="PHOSPHOGLYCOLATE PHOSPHATASE"/>
    <property type="match status" value="1"/>
</dbReference>
<sequence length="278" mass="29259">MRDTDGTRTVLDELLGRVGAVLFDFDGPVCDLFAGRSTAGVAARIKRVAARHWGALDPEVAACDDSHGVLRPLREMYERRSPGPGGDRPLRRAEAIVARQERKAVRSAVAAPGSTELVRALHRGGMALAVASNNAAQPVRAYLERRGILGEFAAVCGRDPADARRMKPHPDCVRRALAALGRCPGCCLLVGDQLTDLSAARAAGTRFLGYTADAARAEEMLRAGADAVIGSHAVFLAAAEALAARRGQPVADSQSESNQARVRATKTVPCACGSSLVT</sequence>
<dbReference type="Gene3D" id="1.10.150.240">
    <property type="entry name" value="Putative phosphatase, domain 2"/>
    <property type="match status" value="1"/>
</dbReference>
<dbReference type="GO" id="GO:0005829">
    <property type="term" value="C:cytosol"/>
    <property type="evidence" value="ECO:0007669"/>
    <property type="project" value="TreeGrafter"/>
</dbReference>
<dbReference type="Pfam" id="PF00702">
    <property type="entry name" value="Hydrolase"/>
    <property type="match status" value="1"/>
</dbReference>
<dbReference type="GO" id="GO:0006281">
    <property type="term" value="P:DNA repair"/>
    <property type="evidence" value="ECO:0007669"/>
    <property type="project" value="TreeGrafter"/>
</dbReference>
<dbReference type="PANTHER" id="PTHR43434:SF1">
    <property type="entry name" value="PHOSPHOGLYCOLATE PHOSPHATASE"/>
    <property type="match status" value="1"/>
</dbReference>
<dbReference type="Proteomes" id="UP000630718">
    <property type="component" value="Unassembled WGS sequence"/>
</dbReference>
<keyword evidence="1" id="KW-0378">Hydrolase</keyword>
<dbReference type="AlphaFoldDB" id="A0A919AEA4"/>
<dbReference type="InterPro" id="IPR023214">
    <property type="entry name" value="HAD_sf"/>
</dbReference>
<evidence type="ECO:0000313" key="2">
    <source>
        <dbReference type="Proteomes" id="UP000630718"/>
    </source>
</evidence>
<dbReference type="InterPro" id="IPR023198">
    <property type="entry name" value="PGP-like_dom2"/>
</dbReference>
<name>A0A919AEA4_9ACTN</name>
<dbReference type="InterPro" id="IPR036412">
    <property type="entry name" value="HAD-like_sf"/>
</dbReference>
<proteinExistence type="predicted"/>
<comment type="caution">
    <text evidence="1">The sequence shown here is derived from an EMBL/GenBank/DDBJ whole genome shotgun (WGS) entry which is preliminary data.</text>
</comment>
<dbReference type="Gene3D" id="3.40.50.1000">
    <property type="entry name" value="HAD superfamily/HAD-like"/>
    <property type="match status" value="1"/>
</dbReference>
<protein>
    <submittedName>
        <fullName evidence="1">Hydrolase</fullName>
    </submittedName>
</protein>
<keyword evidence="2" id="KW-1185">Reference proteome</keyword>
<accession>A0A919AEA4</accession>
<dbReference type="SUPFAM" id="SSF56784">
    <property type="entry name" value="HAD-like"/>
    <property type="match status" value="1"/>
</dbReference>